<accession>A0A1R4J9H5</accession>
<dbReference type="GO" id="GO:0006310">
    <property type="term" value="P:DNA recombination"/>
    <property type="evidence" value="ECO:0007669"/>
    <property type="project" value="UniProtKB-KW"/>
</dbReference>
<dbReference type="Pfam" id="PF02646">
    <property type="entry name" value="RmuC"/>
    <property type="match status" value="1"/>
</dbReference>
<organism evidence="6 7">
    <name type="scientific">Micrococcus lylae</name>
    <dbReference type="NCBI Taxonomy" id="1273"/>
    <lineage>
        <taxon>Bacteria</taxon>
        <taxon>Bacillati</taxon>
        <taxon>Actinomycetota</taxon>
        <taxon>Actinomycetes</taxon>
        <taxon>Micrococcales</taxon>
        <taxon>Micrococcaceae</taxon>
        <taxon>Micrococcus</taxon>
    </lineage>
</organism>
<evidence type="ECO:0000256" key="3">
    <source>
        <dbReference type="ARBA" id="ARBA00023054"/>
    </source>
</evidence>
<proteinExistence type="inferred from homology"/>
<sequence>MDVFSLILGLGLGLVLGAGLAAWLLSSRARLREEELRRRSERAADEAAQAHERLARAETSVRMLEQGRQEQEDARRRDADVLKALAPMGERMRHLQEQVAVLERDRVDQFAALGEQLRQAARTDSALMHRTTELLSTLRSTTARGHWGEVQLRRVVEAAGMVAHTDFSEQVTLSGADGQRLRPDLLVHLPGGKALAVDAKAPAADGVAAQHLADEHDDHARERREQLRASHAAAVRRHVDALAQKSYWSGLDESPELVLCFLPSESLLATALEEDPGLLDHAFSRGVALVAPVSLLTALKSVAHAWRQERIAEDAHEVVAAARQLYDRLGTLAGHLTKLGSSLGKSVEHYNRLLGTLESRVLPSARRIQELDPQLEPPLSGAAPVEQLPRPLSAPELTAQQGELWPDGTEGQESDGRR</sequence>
<evidence type="ECO:0000256" key="5">
    <source>
        <dbReference type="SAM" id="MobiDB-lite"/>
    </source>
</evidence>
<keyword evidence="3" id="KW-0175">Coiled coil</keyword>
<dbReference type="PANTHER" id="PTHR30563">
    <property type="entry name" value="DNA RECOMBINATION PROTEIN RMUC"/>
    <property type="match status" value="1"/>
</dbReference>
<protein>
    <submittedName>
        <fullName evidence="6">DNA recombination protein RmuC</fullName>
    </submittedName>
</protein>
<feature type="compositionally biased region" description="Basic and acidic residues" evidence="5">
    <location>
        <begin position="65"/>
        <end position="76"/>
    </location>
</feature>
<dbReference type="AlphaFoldDB" id="A0A1R4J9H5"/>
<evidence type="ECO:0000313" key="7">
    <source>
        <dbReference type="Proteomes" id="UP000196230"/>
    </source>
</evidence>
<feature type="region of interest" description="Disordered" evidence="5">
    <location>
        <begin position="374"/>
        <end position="418"/>
    </location>
</feature>
<evidence type="ECO:0000313" key="6">
    <source>
        <dbReference type="EMBL" id="SJN28682.1"/>
    </source>
</evidence>
<name>A0A1R4J9H5_9MICC</name>
<comment type="similarity">
    <text evidence="2">Belongs to the RmuC family.</text>
</comment>
<reference evidence="6 7" key="1">
    <citation type="submission" date="2017-02" db="EMBL/GenBank/DDBJ databases">
        <authorList>
            <person name="Peterson S.W."/>
        </authorList>
    </citation>
    <scope>NUCLEOTIDE SEQUENCE [LARGE SCALE GENOMIC DNA]</scope>
    <source>
        <strain evidence="6 7">2B3F</strain>
    </source>
</reference>
<comment type="function">
    <text evidence="1">Involved in DNA recombination.</text>
</comment>
<dbReference type="Proteomes" id="UP000196230">
    <property type="component" value="Unassembled WGS sequence"/>
</dbReference>
<evidence type="ECO:0000256" key="2">
    <source>
        <dbReference type="ARBA" id="ARBA00009840"/>
    </source>
</evidence>
<dbReference type="RefSeq" id="WP_087134130.1">
    <property type="nucleotide sequence ID" value="NZ_FUKP01000049.1"/>
</dbReference>
<feature type="region of interest" description="Disordered" evidence="5">
    <location>
        <begin position="55"/>
        <end position="76"/>
    </location>
</feature>
<evidence type="ECO:0000256" key="1">
    <source>
        <dbReference type="ARBA" id="ARBA00003416"/>
    </source>
</evidence>
<dbReference type="EMBL" id="FUKP01000049">
    <property type="protein sequence ID" value="SJN28682.1"/>
    <property type="molecule type" value="Genomic_DNA"/>
</dbReference>
<keyword evidence="4" id="KW-0233">DNA recombination</keyword>
<evidence type="ECO:0000256" key="4">
    <source>
        <dbReference type="ARBA" id="ARBA00023172"/>
    </source>
</evidence>
<dbReference type="InterPro" id="IPR003798">
    <property type="entry name" value="DNA_recombination_RmuC"/>
</dbReference>
<gene>
    <name evidence="6" type="ORF">FM125_07260</name>
</gene>
<dbReference type="PANTHER" id="PTHR30563:SF0">
    <property type="entry name" value="DNA RECOMBINATION PROTEIN RMUC"/>
    <property type="match status" value="1"/>
</dbReference>